<keyword evidence="7 11" id="KW-0472">Membrane</keyword>
<dbReference type="PANTHER" id="PTHR47245:SF1">
    <property type="entry name" value="FOLDASE PROTEIN PRSA"/>
    <property type="match status" value="1"/>
</dbReference>
<evidence type="ECO:0000256" key="6">
    <source>
        <dbReference type="ARBA" id="ARBA00023110"/>
    </source>
</evidence>
<comment type="subcellular location">
    <subcellularLocation>
        <location evidence="2 11">Cell membrane</location>
        <topology evidence="2 11">Lipid-anchor</topology>
    </subcellularLocation>
</comment>
<evidence type="ECO:0000256" key="13">
    <source>
        <dbReference type="SAM" id="SignalP"/>
    </source>
</evidence>
<dbReference type="RefSeq" id="WP_205185880.1">
    <property type="nucleotide sequence ID" value="NZ_JAFBFC010000002.1"/>
</dbReference>
<gene>
    <name evidence="11" type="primary">prsA</name>
    <name evidence="15" type="ORF">JOC83_001522</name>
</gene>
<keyword evidence="16" id="KW-1185">Reference proteome</keyword>
<dbReference type="InterPro" id="IPR050245">
    <property type="entry name" value="PrsA_foldase"/>
</dbReference>
<evidence type="ECO:0000256" key="3">
    <source>
        <dbReference type="ARBA" id="ARBA00006071"/>
    </source>
</evidence>
<proteinExistence type="inferred from homology"/>
<feature type="signal peptide" evidence="13">
    <location>
        <begin position="1"/>
        <end position="18"/>
    </location>
</feature>
<dbReference type="Pfam" id="PF05698">
    <property type="entry name" value="Trigger_C"/>
    <property type="match status" value="1"/>
</dbReference>
<dbReference type="PANTHER" id="PTHR47245">
    <property type="entry name" value="PEPTIDYLPROLYL ISOMERASE"/>
    <property type="match status" value="1"/>
</dbReference>
<evidence type="ECO:0000256" key="1">
    <source>
        <dbReference type="ARBA" id="ARBA00000971"/>
    </source>
</evidence>
<keyword evidence="4 11" id="KW-1003">Cell membrane</keyword>
<evidence type="ECO:0000256" key="4">
    <source>
        <dbReference type="ARBA" id="ARBA00022475"/>
    </source>
</evidence>
<feature type="chain" id="PRO_5045363085" description="Foldase protein PrsA" evidence="13">
    <location>
        <begin position="19"/>
        <end position="290"/>
    </location>
</feature>
<dbReference type="HAMAP" id="MF_01145">
    <property type="entry name" value="Foldase_PrsA"/>
    <property type="match status" value="1"/>
</dbReference>
<keyword evidence="5 11" id="KW-0732">Signal</keyword>
<dbReference type="SUPFAM" id="SSF54534">
    <property type="entry name" value="FKBP-like"/>
    <property type="match status" value="1"/>
</dbReference>
<dbReference type="GO" id="GO:0003755">
    <property type="term" value="F:peptidyl-prolyl cis-trans isomerase activity"/>
    <property type="evidence" value="ECO:0007669"/>
    <property type="project" value="UniProtKB-EC"/>
</dbReference>
<evidence type="ECO:0000313" key="15">
    <source>
        <dbReference type="EMBL" id="MBM7702688.1"/>
    </source>
</evidence>
<dbReference type="PROSITE" id="PS51257">
    <property type="entry name" value="PROKAR_LIPOPROTEIN"/>
    <property type="match status" value="1"/>
</dbReference>
<evidence type="ECO:0000256" key="12">
    <source>
        <dbReference type="SAM" id="MobiDB-lite"/>
    </source>
</evidence>
<dbReference type="Gene3D" id="3.10.50.40">
    <property type="match status" value="1"/>
</dbReference>
<organism evidence="15 16">
    <name type="scientific">Priestia iocasae</name>
    <dbReference type="NCBI Taxonomy" id="2291674"/>
    <lineage>
        <taxon>Bacteria</taxon>
        <taxon>Bacillati</taxon>
        <taxon>Bacillota</taxon>
        <taxon>Bacilli</taxon>
        <taxon>Bacillales</taxon>
        <taxon>Bacillaceae</taxon>
        <taxon>Priestia</taxon>
    </lineage>
</organism>
<dbReference type="InterPro" id="IPR023058">
    <property type="entry name" value="PPIase_PpiC_CS"/>
</dbReference>
<keyword evidence="9 11" id="KW-0413">Isomerase</keyword>
<dbReference type="InterPro" id="IPR027304">
    <property type="entry name" value="Trigger_fact/SurA_dom_sf"/>
</dbReference>
<keyword evidence="8 11" id="KW-0564">Palmitate</keyword>
<dbReference type="Pfam" id="PF13616">
    <property type="entry name" value="Rotamase_3"/>
    <property type="match status" value="1"/>
</dbReference>
<feature type="domain" description="PpiC" evidence="14">
    <location>
        <begin position="138"/>
        <end position="228"/>
    </location>
</feature>
<keyword evidence="6 11" id="KW-0697">Rotamase</keyword>
<dbReference type="InterPro" id="IPR046357">
    <property type="entry name" value="PPIase_dom_sf"/>
</dbReference>
<feature type="region of interest" description="Disordered" evidence="12">
    <location>
        <begin position="246"/>
        <end position="266"/>
    </location>
</feature>
<dbReference type="SUPFAM" id="SSF109998">
    <property type="entry name" value="Triger factor/SurA peptide-binding domain-like"/>
    <property type="match status" value="1"/>
</dbReference>
<dbReference type="InterPro" id="IPR000297">
    <property type="entry name" value="PPIase_PpiC"/>
</dbReference>
<evidence type="ECO:0000256" key="11">
    <source>
        <dbReference type="HAMAP-Rule" id="MF_01145"/>
    </source>
</evidence>
<accession>A0ABS2QT89</accession>
<dbReference type="Proteomes" id="UP000809829">
    <property type="component" value="Unassembled WGS sequence"/>
</dbReference>
<evidence type="ECO:0000256" key="2">
    <source>
        <dbReference type="ARBA" id="ARBA00004193"/>
    </source>
</evidence>
<dbReference type="InterPro" id="IPR023059">
    <property type="entry name" value="Foldase_PrsA"/>
</dbReference>
<evidence type="ECO:0000256" key="10">
    <source>
        <dbReference type="ARBA" id="ARBA00023288"/>
    </source>
</evidence>
<comment type="similarity">
    <text evidence="3 11">Belongs to the PrsA family.</text>
</comment>
<dbReference type="EMBL" id="JAFBFC010000002">
    <property type="protein sequence ID" value="MBM7702688.1"/>
    <property type="molecule type" value="Genomic_DNA"/>
</dbReference>
<name>A0ABS2QT89_9BACI</name>
<comment type="catalytic activity">
    <reaction evidence="1 11">
        <text>[protein]-peptidylproline (omega=180) = [protein]-peptidylproline (omega=0)</text>
        <dbReference type="Rhea" id="RHEA:16237"/>
        <dbReference type="Rhea" id="RHEA-COMP:10747"/>
        <dbReference type="Rhea" id="RHEA-COMP:10748"/>
        <dbReference type="ChEBI" id="CHEBI:83833"/>
        <dbReference type="ChEBI" id="CHEBI:83834"/>
        <dbReference type="EC" id="5.2.1.8"/>
    </reaction>
</comment>
<dbReference type="InterPro" id="IPR008880">
    <property type="entry name" value="Trigger_fac_C"/>
</dbReference>
<protein>
    <recommendedName>
        <fullName evidence="11">Foldase protein PrsA</fullName>
        <ecNumber evidence="11">5.2.1.8</ecNumber>
    </recommendedName>
</protein>
<evidence type="ECO:0000259" key="14">
    <source>
        <dbReference type="PROSITE" id="PS50198"/>
    </source>
</evidence>
<dbReference type="EC" id="5.2.1.8" evidence="11"/>
<comment type="caution">
    <text evidence="15">The sequence shown here is derived from an EMBL/GenBank/DDBJ whole genome shotgun (WGS) entry which is preliminary data.</text>
</comment>
<reference evidence="15 16" key="1">
    <citation type="submission" date="2021-01" db="EMBL/GenBank/DDBJ databases">
        <title>Genomic Encyclopedia of Type Strains, Phase IV (KMG-IV): sequencing the most valuable type-strain genomes for metagenomic binning, comparative biology and taxonomic classification.</title>
        <authorList>
            <person name="Goeker M."/>
        </authorList>
    </citation>
    <scope>NUCLEOTIDE SEQUENCE [LARGE SCALE GENOMIC DNA]</scope>
    <source>
        <strain evidence="15 16">DSM 104297</strain>
    </source>
</reference>
<keyword evidence="10 11" id="KW-0449">Lipoprotein</keyword>
<sequence length="290" mass="32477">MKKSFIALTTAASIVALSACNSGASGDNSEVVVETKAGNITKDELYEALKDRAGEQIIRDLVDEKVLSEKYKVSDKEVEQELETLKQQYGAQFEMAIQQNGEAEMKRLLKIDLLREKAATADVKVSEEELKKAYEAKKPEVKASHILVKDEKTANEVKAKLDEGGNFEELAKEYSEDPGSGENGGDLGFFGPGQMVPEFEEAAYKLEKDKISEPVKSQFGYHIIKVTDKKELASFDKMKPELEREIKRSKLGEDPTQLQKAIDKEMKDASVKVKDKDLEKAFEQDKKEEK</sequence>
<dbReference type="PROSITE" id="PS50198">
    <property type="entry name" value="PPIC_PPIASE_2"/>
    <property type="match status" value="1"/>
</dbReference>
<dbReference type="PROSITE" id="PS01096">
    <property type="entry name" value="PPIC_PPIASE_1"/>
    <property type="match status" value="1"/>
</dbReference>
<evidence type="ECO:0000256" key="7">
    <source>
        <dbReference type="ARBA" id="ARBA00023136"/>
    </source>
</evidence>
<evidence type="ECO:0000256" key="9">
    <source>
        <dbReference type="ARBA" id="ARBA00023235"/>
    </source>
</evidence>
<comment type="function">
    <text evidence="11">Plays a major role in protein secretion by helping the post-translocational extracellular folding of several secreted proteins.</text>
</comment>
<evidence type="ECO:0000256" key="5">
    <source>
        <dbReference type="ARBA" id="ARBA00022729"/>
    </source>
</evidence>
<evidence type="ECO:0000256" key="8">
    <source>
        <dbReference type="ARBA" id="ARBA00023139"/>
    </source>
</evidence>
<evidence type="ECO:0000313" key="16">
    <source>
        <dbReference type="Proteomes" id="UP000809829"/>
    </source>
</evidence>